<dbReference type="Pfam" id="PF04463">
    <property type="entry name" value="2-thiour_desulf"/>
    <property type="match status" value="1"/>
</dbReference>
<protein>
    <submittedName>
        <fullName evidence="1">Uncharacterized protein YbbK</fullName>
    </submittedName>
</protein>
<dbReference type="EMBL" id="UOGH01000026">
    <property type="protein sequence ID" value="VAX27120.1"/>
    <property type="molecule type" value="Genomic_DNA"/>
</dbReference>
<gene>
    <name evidence="1" type="ORF">MNBD_NITROSPIRAE02-656</name>
</gene>
<dbReference type="InterPro" id="IPR007553">
    <property type="entry name" value="2-thiour_desulf"/>
</dbReference>
<organism evidence="1">
    <name type="scientific">hydrothermal vent metagenome</name>
    <dbReference type="NCBI Taxonomy" id="652676"/>
    <lineage>
        <taxon>unclassified sequences</taxon>
        <taxon>metagenomes</taxon>
        <taxon>ecological metagenomes</taxon>
    </lineage>
</organism>
<dbReference type="AlphaFoldDB" id="A0A3B1CWR5"/>
<reference evidence="1" key="1">
    <citation type="submission" date="2018-06" db="EMBL/GenBank/DDBJ databases">
        <authorList>
            <person name="Zhirakovskaya E."/>
        </authorList>
    </citation>
    <scope>NUCLEOTIDE SEQUENCE</scope>
</reference>
<proteinExistence type="predicted"/>
<sequence>MVTLLDACPEATEDLRKNRLGFDLGYNYRMIIVSACLAGLNTRYDGGNQADERVIALLKAGIAIPVCPEQLGGLPTPRPKVEIQDGDGHDVLSGNAVVLAEDGTDLTEQFIKGASEVLKLAMTMNVREAILKDGSPSCGVNHIKRKGEETVGMGVLAALFSLNGLKVRSNDSL</sequence>
<dbReference type="PANTHER" id="PTHR30087:SF1">
    <property type="entry name" value="HYPOTHETICAL CYTOSOLIC PROTEIN"/>
    <property type="match status" value="1"/>
</dbReference>
<name>A0A3B1CWR5_9ZZZZ</name>
<dbReference type="PANTHER" id="PTHR30087">
    <property type="entry name" value="INNER MEMBRANE PROTEIN"/>
    <property type="match status" value="1"/>
</dbReference>
<evidence type="ECO:0000313" key="1">
    <source>
        <dbReference type="EMBL" id="VAX27120.1"/>
    </source>
</evidence>
<accession>A0A3B1CWR5</accession>